<reference evidence="2 3" key="1">
    <citation type="submission" date="2020-02" db="EMBL/GenBank/DDBJ databases">
        <authorList>
            <person name="Li G."/>
        </authorList>
    </citation>
    <scope>NUCLEOTIDE SEQUENCE [LARGE SCALE GENOMIC DNA]</scope>
    <source>
        <strain evidence="2 3">DSM 102029</strain>
    </source>
</reference>
<dbReference type="PANTHER" id="PTHR34293">
    <property type="entry name" value="HTH-TYPE TRANSCRIPTIONAL REGULATOR TRMBL2"/>
    <property type="match status" value="1"/>
</dbReference>
<dbReference type="Proteomes" id="UP000464751">
    <property type="component" value="Chromosome"/>
</dbReference>
<sequence>MSAFSDNSRQGANLTLSPLAADNEAPVNLEEKLARIGITGTLYKLYLTAISLGGGSVTEVAARAGLARTTAHDALLKLEAEGLVKFVDQGKRRFVVARDPGILLERLESRRQMLEDVMPVLRSMYHHESGQPNVQFHPGAEGIRTTLWDTLSGDEKVLRATLSMKELMAEPGLEEMERYLTERARRGIWLKVIRSAERDVVPIWPSSQEHLRELRYAPNEHTLAMTCIIYGNKVCLISSARESYGLIIDSAEFAAFQASMFDAMWSLSTPSPQAL</sequence>
<evidence type="ECO:0000313" key="3">
    <source>
        <dbReference type="Proteomes" id="UP000464751"/>
    </source>
</evidence>
<evidence type="ECO:0000259" key="1">
    <source>
        <dbReference type="Pfam" id="PF09339"/>
    </source>
</evidence>
<dbReference type="CDD" id="cd00090">
    <property type="entry name" value="HTH_ARSR"/>
    <property type="match status" value="1"/>
</dbReference>
<dbReference type="EMBL" id="CP048630">
    <property type="protein sequence ID" value="QIB34664.1"/>
    <property type="molecule type" value="Genomic_DNA"/>
</dbReference>
<dbReference type="InterPro" id="IPR005471">
    <property type="entry name" value="Tscrpt_reg_IclR_N"/>
</dbReference>
<dbReference type="SUPFAM" id="SSF46785">
    <property type="entry name" value="Winged helix' DNA-binding domain"/>
    <property type="match status" value="1"/>
</dbReference>
<dbReference type="InterPro" id="IPR011991">
    <property type="entry name" value="ArsR-like_HTH"/>
</dbReference>
<dbReference type="Gene3D" id="1.10.10.10">
    <property type="entry name" value="Winged helix-like DNA-binding domain superfamily/Winged helix DNA-binding domain"/>
    <property type="match status" value="1"/>
</dbReference>
<dbReference type="InterPro" id="IPR036390">
    <property type="entry name" value="WH_DNA-bd_sf"/>
</dbReference>
<organism evidence="2 3">
    <name type="scientific">Ancylobacter pratisalsi</name>
    <dbReference type="NCBI Taxonomy" id="1745854"/>
    <lineage>
        <taxon>Bacteria</taxon>
        <taxon>Pseudomonadati</taxon>
        <taxon>Pseudomonadota</taxon>
        <taxon>Alphaproteobacteria</taxon>
        <taxon>Hyphomicrobiales</taxon>
        <taxon>Xanthobacteraceae</taxon>
        <taxon>Ancylobacter</taxon>
    </lineage>
</organism>
<accession>A0A6P1YSK3</accession>
<dbReference type="KEGG" id="apra:G3A50_13790"/>
<gene>
    <name evidence="2" type="ORF">G3A50_13790</name>
</gene>
<dbReference type="PANTHER" id="PTHR34293:SF1">
    <property type="entry name" value="HTH-TYPE TRANSCRIPTIONAL REGULATOR TRMBL2"/>
    <property type="match status" value="1"/>
</dbReference>
<name>A0A6P1YSK3_9HYPH</name>
<dbReference type="AlphaFoldDB" id="A0A6P1YSK3"/>
<dbReference type="Pfam" id="PF09339">
    <property type="entry name" value="HTH_IclR"/>
    <property type="match status" value="1"/>
</dbReference>
<keyword evidence="3" id="KW-1185">Reference proteome</keyword>
<feature type="domain" description="HTH iclR-type" evidence="1">
    <location>
        <begin position="54"/>
        <end position="85"/>
    </location>
</feature>
<proteinExistence type="predicted"/>
<dbReference type="GO" id="GO:0003677">
    <property type="term" value="F:DNA binding"/>
    <property type="evidence" value="ECO:0007669"/>
    <property type="project" value="InterPro"/>
</dbReference>
<dbReference type="InterPro" id="IPR051797">
    <property type="entry name" value="TrmB-like"/>
</dbReference>
<dbReference type="GO" id="GO:0006355">
    <property type="term" value="P:regulation of DNA-templated transcription"/>
    <property type="evidence" value="ECO:0007669"/>
    <property type="project" value="InterPro"/>
</dbReference>
<dbReference type="InterPro" id="IPR036388">
    <property type="entry name" value="WH-like_DNA-bd_sf"/>
</dbReference>
<evidence type="ECO:0000313" key="2">
    <source>
        <dbReference type="EMBL" id="QIB34664.1"/>
    </source>
</evidence>
<protein>
    <submittedName>
        <fullName evidence="2">Helix-turn-helix domain-containing protein</fullName>
    </submittedName>
</protein>